<sequence length="325" mass="35982">MGKIYFIVNPRAGNGRCQIVWNKIEMELQEKHIAYLAFFTEYPGHAKELAQSIAKNSDGADIVLAAVGGDGTLHEMINGAVAYQNVRIGFIPGGSGNDFSRGFSIPKNPLNALTILLRQRKSLPRYIDIGKIVNEQQHETYFVNNMGAGFDALVSDAANSSPLKGILNRLSIGRLIYVYILLKTLVSFRRSPLELTVDGKEYRFNSVWFVTVSNQPFYGGGMKIAPDAMPDDGLLNVTVVHSLPRWKLLLVFGTVFYGGHLRFKEVDSFKGRTVTINSASPYMVHADGEIIGKTPIQVQVCPAVLPISARNLHREERDVKEMNPG</sequence>
<dbReference type="Gene3D" id="2.60.200.40">
    <property type="match status" value="1"/>
</dbReference>
<evidence type="ECO:0000256" key="4">
    <source>
        <dbReference type="ARBA" id="ARBA00022679"/>
    </source>
</evidence>
<dbReference type="PANTHER" id="PTHR12358:SF54">
    <property type="entry name" value="SPHINGOSINE KINASE RELATED PROTEIN"/>
    <property type="match status" value="1"/>
</dbReference>
<evidence type="ECO:0000256" key="8">
    <source>
        <dbReference type="ARBA" id="ARBA00023098"/>
    </source>
</evidence>
<evidence type="ECO:0000256" key="7">
    <source>
        <dbReference type="ARBA" id="ARBA00022840"/>
    </source>
</evidence>
<evidence type="ECO:0000256" key="3">
    <source>
        <dbReference type="ARBA" id="ARBA00022516"/>
    </source>
</evidence>
<dbReference type="Pfam" id="PF00781">
    <property type="entry name" value="DAGK_cat"/>
    <property type="match status" value="1"/>
</dbReference>
<evidence type="ECO:0000256" key="1">
    <source>
        <dbReference type="ARBA" id="ARBA00001946"/>
    </source>
</evidence>
<dbReference type="AlphaFoldDB" id="A0A2N5GHG5"/>
<comment type="caution">
    <text evidence="12">The sequence shown here is derived from an EMBL/GenBank/DDBJ whole genome shotgun (WGS) entry which is preliminary data.</text>
</comment>
<keyword evidence="4" id="KW-0808">Transferase</keyword>
<evidence type="ECO:0000313" key="12">
    <source>
        <dbReference type="EMBL" id="PLR80170.1"/>
    </source>
</evidence>
<comment type="similarity">
    <text evidence="2">Belongs to the diacylglycerol/lipid kinase family.</text>
</comment>
<feature type="domain" description="DAGKc" evidence="11">
    <location>
        <begin position="1"/>
        <end position="136"/>
    </location>
</feature>
<keyword evidence="8" id="KW-0443">Lipid metabolism</keyword>
<dbReference type="GO" id="GO:0008654">
    <property type="term" value="P:phospholipid biosynthetic process"/>
    <property type="evidence" value="ECO:0007669"/>
    <property type="project" value="UniProtKB-KW"/>
</dbReference>
<dbReference type="InterPro" id="IPR016064">
    <property type="entry name" value="NAD/diacylglycerol_kinase_sf"/>
</dbReference>
<dbReference type="SMART" id="SM00046">
    <property type="entry name" value="DAGKc"/>
    <property type="match status" value="1"/>
</dbReference>
<evidence type="ECO:0000256" key="2">
    <source>
        <dbReference type="ARBA" id="ARBA00005983"/>
    </source>
</evidence>
<keyword evidence="15" id="KW-1185">Reference proteome</keyword>
<keyword evidence="6 12" id="KW-0418">Kinase</keyword>
<evidence type="ECO:0000256" key="5">
    <source>
        <dbReference type="ARBA" id="ARBA00022741"/>
    </source>
</evidence>
<dbReference type="EMBL" id="PGVA01000057">
    <property type="protein sequence ID" value="PLR80170.1"/>
    <property type="molecule type" value="Genomic_DNA"/>
</dbReference>
<name>A0A2N5GHG5_9BACI</name>
<dbReference type="InterPro" id="IPR001206">
    <property type="entry name" value="Diacylglycerol_kinase_cat_dom"/>
</dbReference>
<keyword evidence="10" id="KW-1208">Phospholipid metabolism</keyword>
<dbReference type="Gene3D" id="3.40.50.10330">
    <property type="entry name" value="Probable inorganic polyphosphate/atp-NAD kinase, domain 1"/>
    <property type="match status" value="1"/>
</dbReference>
<dbReference type="Pfam" id="PF19279">
    <property type="entry name" value="YegS_C"/>
    <property type="match status" value="1"/>
</dbReference>
<keyword evidence="9" id="KW-0594">Phospholipid biosynthesis</keyword>
<dbReference type="EMBL" id="PGVD01000020">
    <property type="protein sequence ID" value="PLR98687.1"/>
    <property type="molecule type" value="Genomic_DNA"/>
</dbReference>
<dbReference type="RefSeq" id="WP_101579017.1">
    <property type="nucleotide sequence ID" value="NZ_PGVA01000057.1"/>
</dbReference>
<dbReference type="SUPFAM" id="SSF111331">
    <property type="entry name" value="NAD kinase/diacylglycerol kinase-like"/>
    <property type="match status" value="1"/>
</dbReference>
<organism evidence="12 14">
    <name type="scientific">Bacillus canaveralius</name>
    <dbReference type="NCBI Taxonomy" id="1403243"/>
    <lineage>
        <taxon>Bacteria</taxon>
        <taxon>Bacillati</taxon>
        <taxon>Bacillota</taxon>
        <taxon>Bacilli</taxon>
        <taxon>Bacillales</taxon>
        <taxon>Bacillaceae</taxon>
        <taxon>Bacillus</taxon>
    </lineage>
</organism>
<comment type="cofactor">
    <cofactor evidence="1">
        <name>Mg(2+)</name>
        <dbReference type="ChEBI" id="CHEBI:18420"/>
    </cofactor>
</comment>
<evidence type="ECO:0000313" key="14">
    <source>
        <dbReference type="Proteomes" id="UP000234951"/>
    </source>
</evidence>
<dbReference type="InterPro" id="IPR050187">
    <property type="entry name" value="Lipid_Phosphate_FormReg"/>
</dbReference>
<reference evidence="13 15" key="2">
    <citation type="submission" date="2017-12" db="EMBL/GenBank/DDBJ databases">
        <title>Comparative Functional Genomics of Dry Heat Resistant strains isolated from the Viking Spacecraft.</title>
        <authorList>
            <person name="Seuylemezian A."/>
            <person name="Cooper K."/>
            <person name="Vaishampayan P."/>
        </authorList>
    </citation>
    <scope>NUCLEOTIDE SEQUENCE [LARGE SCALE GENOMIC DNA]</scope>
    <source>
        <strain evidence="13 15">ATCC 29669</strain>
    </source>
</reference>
<dbReference type="NCBIfam" id="TIGR00147">
    <property type="entry name" value="YegS/Rv2252/BmrU family lipid kinase"/>
    <property type="match status" value="1"/>
</dbReference>
<keyword evidence="5" id="KW-0547">Nucleotide-binding</keyword>
<dbReference type="Proteomes" id="UP000235114">
    <property type="component" value="Unassembled WGS sequence"/>
</dbReference>
<evidence type="ECO:0000256" key="6">
    <source>
        <dbReference type="ARBA" id="ARBA00022777"/>
    </source>
</evidence>
<proteinExistence type="inferred from homology"/>
<keyword evidence="7" id="KW-0067">ATP-binding</keyword>
<evidence type="ECO:0000256" key="10">
    <source>
        <dbReference type="ARBA" id="ARBA00023264"/>
    </source>
</evidence>
<evidence type="ECO:0000313" key="15">
    <source>
        <dbReference type="Proteomes" id="UP000235114"/>
    </source>
</evidence>
<dbReference type="PANTHER" id="PTHR12358">
    <property type="entry name" value="SPHINGOSINE KINASE"/>
    <property type="match status" value="1"/>
</dbReference>
<keyword evidence="3" id="KW-0444">Lipid biosynthesis</keyword>
<dbReference type="GO" id="GO:0016301">
    <property type="term" value="F:kinase activity"/>
    <property type="evidence" value="ECO:0007669"/>
    <property type="project" value="UniProtKB-KW"/>
</dbReference>
<dbReference type="InterPro" id="IPR045540">
    <property type="entry name" value="YegS/DAGK_C"/>
</dbReference>
<dbReference type="PROSITE" id="PS50146">
    <property type="entry name" value="DAGK"/>
    <property type="match status" value="1"/>
</dbReference>
<dbReference type="GO" id="GO:0005524">
    <property type="term" value="F:ATP binding"/>
    <property type="evidence" value="ECO:0007669"/>
    <property type="project" value="UniProtKB-KW"/>
</dbReference>
<gene>
    <name evidence="12" type="ORF">CU635_19375</name>
    <name evidence="13" type="ORF">CVD25_07160</name>
</gene>
<dbReference type="OrthoDB" id="9786026at2"/>
<evidence type="ECO:0000256" key="9">
    <source>
        <dbReference type="ARBA" id="ARBA00023209"/>
    </source>
</evidence>
<dbReference type="InterPro" id="IPR017438">
    <property type="entry name" value="ATP-NAD_kinase_N"/>
</dbReference>
<evidence type="ECO:0000259" key="11">
    <source>
        <dbReference type="PROSITE" id="PS50146"/>
    </source>
</evidence>
<evidence type="ECO:0000313" key="13">
    <source>
        <dbReference type="EMBL" id="PLR98687.1"/>
    </source>
</evidence>
<reference evidence="12 14" key="1">
    <citation type="submission" date="2017-11" db="EMBL/GenBank/DDBJ databases">
        <title>Comparitive Functional Genomics of Dry Heat Resistant strains isolated from the Viking Spacecraft.</title>
        <authorList>
            <person name="Seuylemezian A."/>
            <person name="Cooper K."/>
            <person name="Vaishampayan P."/>
        </authorList>
    </citation>
    <scope>NUCLEOTIDE SEQUENCE [LARGE SCALE GENOMIC DNA]</scope>
    <source>
        <strain evidence="12 14">M4.6</strain>
    </source>
</reference>
<protein>
    <submittedName>
        <fullName evidence="12">Diacylglycerol kinase</fullName>
    </submittedName>
</protein>
<dbReference type="InterPro" id="IPR005218">
    <property type="entry name" value="Diacylglycerol/lipid_kinase"/>
</dbReference>
<accession>A0A2N5GHG5</accession>
<dbReference type="Proteomes" id="UP000234951">
    <property type="component" value="Unassembled WGS sequence"/>
</dbReference>